<feature type="domain" description="Flagellar hook-length control protein-like C-terminal" evidence="2">
    <location>
        <begin position="492"/>
        <end position="570"/>
    </location>
</feature>
<dbReference type="InterPro" id="IPR052563">
    <property type="entry name" value="FliK"/>
</dbReference>
<feature type="compositionally biased region" description="Gly residues" evidence="1">
    <location>
        <begin position="570"/>
        <end position="582"/>
    </location>
</feature>
<feature type="region of interest" description="Disordered" evidence="1">
    <location>
        <begin position="558"/>
        <end position="640"/>
    </location>
</feature>
<evidence type="ECO:0000259" key="2">
    <source>
        <dbReference type="Pfam" id="PF02120"/>
    </source>
</evidence>
<name>A0ABX2G4J8_9BURK</name>
<proteinExistence type="predicted"/>
<feature type="compositionally biased region" description="Pro residues" evidence="1">
    <location>
        <begin position="199"/>
        <end position="212"/>
    </location>
</feature>
<accession>A0ABX2G4J8</accession>
<evidence type="ECO:0000256" key="1">
    <source>
        <dbReference type="SAM" id="MobiDB-lite"/>
    </source>
</evidence>
<dbReference type="EMBL" id="JABSNM010000011">
    <property type="protein sequence ID" value="NRT56984.1"/>
    <property type="molecule type" value="Genomic_DNA"/>
</dbReference>
<keyword evidence="3" id="KW-0969">Cilium</keyword>
<dbReference type="Proteomes" id="UP001516061">
    <property type="component" value="Unassembled WGS sequence"/>
</dbReference>
<feature type="region of interest" description="Disordered" evidence="1">
    <location>
        <begin position="152"/>
        <end position="174"/>
    </location>
</feature>
<reference evidence="3 4" key="1">
    <citation type="submission" date="2020-05" db="EMBL/GenBank/DDBJ databases">
        <title>Genomic Encyclopedia of Type Strains, Phase IV (KMG-V): Genome sequencing to study the core and pangenomes of soil and plant-associated prokaryotes.</title>
        <authorList>
            <person name="Whitman W."/>
        </authorList>
    </citation>
    <scope>NUCLEOTIDE SEQUENCE [LARGE SCALE GENOMIC DNA]</scope>
    <source>
        <strain evidence="3 4">C29</strain>
    </source>
</reference>
<dbReference type="Pfam" id="PF02120">
    <property type="entry name" value="Flg_hook"/>
    <property type="match status" value="1"/>
</dbReference>
<dbReference type="InterPro" id="IPR038610">
    <property type="entry name" value="FliK-like_C_sf"/>
</dbReference>
<evidence type="ECO:0000313" key="4">
    <source>
        <dbReference type="Proteomes" id="UP001516061"/>
    </source>
</evidence>
<dbReference type="PANTHER" id="PTHR37533">
    <property type="entry name" value="FLAGELLAR HOOK-LENGTH CONTROL PROTEIN"/>
    <property type="match status" value="1"/>
</dbReference>
<dbReference type="Gene3D" id="3.30.750.140">
    <property type="match status" value="1"/>
</dbReference>
<gene>
    <name evidence="3" type="ORF">HNQ01_002733</name>
</gene>
<protein>
    <submittedName>
        <fullName evidence="3">Flagellar hook-length control protein FliK</fullName>
    </submittedName>
</protein>
<feature type="compositionally biased region" description="Low complexity" evidence="1">
    <location>
        <begin position="258"/>
        <end position="273"/>
    </location>
</feature>
<keyword evidence="4" id="KW-1185">Reference proteome</keyword>
<feature type="compositionally biased region" description="Basic and acidic residues" evidence="1">
    <location>
        <begin position="352"/>
        <end position="365"/>
    </location>
</feature>
<feature type="region of interest" description="Disordered" evidence="1">
    <location>
        <begin position="341"/>
        <end position="371"/>
    </location>
</feature>
<keyword evidence="3" id="KW-0966">Cell projection</keyword>
<evidence type="ECO:0000313" key="3">
    <source>
        <dbReference type="EMBL" id="NRT56984.1"/>
    </source>
</evidence>
<organism evidence="3 4">
    <name type="scientific">Sphaerotilus uruguayifluvii</name>
    <dbReference type="NCBI Taxonomy" id="2735897"/>
    <lineage>
        <taxon>Bacteria</taxon>
        <taxon>Pseudomonadati</taxon>
        <taxon>Pseudomonadota</taxon>
        <taxon>Betaproteobacteria</taxon>
        <taxon>Burkholderiales</taxon>
        <taxon>Sphaerotilaceae</taxon>
        <taxon>Sphaerotilus</taxon>
    </lineage>
</organism>
<dbReference type="InterPro" id="IPR021136">
    <property type="entry name" value="Flagellar_hook_control-like_C"/>
</dbReference>
<sequence length="640" mass="62715">MDASLLSLTAAAVRGGHAASRSSRDGEGADTGGAGAFSSLLGASMARGEEAAGAGLPGPGVGQGSAEVPGLPMALRLRAAALAAAGREASGLEAGARVVADGLDGPDGAQDALPPEAGVGDELPWQDEAAALPAVIDPVLLAQMALVMAPRPSAPAAQGDRGGDRGGDSAGQGAALEALPPQAGAAWAMPPEDRALPQDPVPPMPGTDPAVPPVSGAPDGVDGAAGTGGAELPPEGSFVSRTAPPDAGTGTEVDPEGAAPAAAARSSALPPWAEASAGWRPQGLSGRAATAATAAPGPAPSRLPSPPSAAETARAAIAAAASGVPVPEGETKAVLAADRAERLSGHGAGPDRAGERPERAIERTDPAGGLSAAGDRALASWMMPAPTASAGATGPTGAAGIAEPARSGPEALEAFAERAAVRASALSGREEERAQERSEAVEGGFAAALATAGLAAPPQAAAATPVAASRVETPFGQPQFTDEVVAHVAQHVSQSREGVREVVLHLNPAEMGPVSVRIEIEGQVASVDFGATHEATRHQLEQSLPALADALRDDGLSLGRSSVGDQAGQGSFGGSASGGGFTGQNDGRQREAPTPRDGSSGTPRFSVEGFSGEGAARSAPVRGEPLQRRPGRADGLDLFA</sequence>
<comment type="caution">
    <text evidence="3">The sequence shown here is derived from an EMBL/GenBank/DDBJ whole genome shotgun (WGS) entry which is preliminary data.</text>
</comment>
<feature type="compositionally biased region" description="Low complexity" evidence="1">
    <location>
        <begin position="285"/>
        <end position="296"/>
    </location>
</feature>
<feature type="region of interest" description="Disordered" evidence="1">
    <location>
        <begin position="187"/>
        <end position="314"/>
    </location>
</feature>
<feature type="region of interest" description="Disordered" evidence="1">
    <location>
        <begin position="102"/>
        <end position="121"/>
    </location>
</feature>
<keyword evidence="3" id="KW-0282">Flagellum</keyword>
<feature type="compositionally biased region" description="Pro residues" evidence="1">
    <location>
        <begin position="297"/>
        <end position="307"/>
    </location>
</feature>
<dbReference type="PANTHER" id="PTHR37533:SF2">
    <property type="entry name" value="FLAGELLAR HOOK-LENGTH CONTROL PROTEIN"/>
    <property type="match status" value="1"/>
</dbReference>
<feature type="compositionally biased region" description="Basic and acidic residues" evidence="1">
    <location>
        <begin position="625"/>
        <end position="640"/>
    </location>
</feature>
<dbReference type="CDD" id="cd17470">
    <property type="entry name" value="T3SS_Flik_C"/>
    <property type="match status" value="1"/>
</dbReference>
<dbReference type="RefSeq" id="WP_173805988.1">
    <property type="nucleotide sequence ID" value="NZ_JABSNM010000011.1"/>
</dbReference>